<protein>
    <submittedName>
        <fullName evidence="1">Uncharacterized protein</fullName>
    </submittedName>
</protein>
<dbReference type="PROSITE" id="PS51257">
    <property type="entry name" value="PROKAR_LIPOPROTEIN"/>
    <property type="match status" value="1"/>
</dbReference>
<dbReference type="Gene3D" id="3.40.50.1100">
    <property type="match status" value="1"/>
</dbReference>
<dbReference type="AlphaFoldDB" id="A0A024FXG3"/>
<dbReference type="InParanoid" id="A0A024FXG3"/>
<dbReference type="InterPro" id="IPR036052">
    <property type="entry name" value="TrpB-like_PALP_sf"/>
</dbReference>
<accession>A0A024FXG3</accession>
<evidence type="ECO:0000313" key="2">
    <source>
        <dbReference type="Proteomes" id="UP000053237"/>
    </source>
</evidence>
<reference evidence="1 2" key="1">
    <citation type="submission" date="2012-05" db="EMBL/GenBank/DDBJ databases">
        <title>Recombination and specialization in a pathogen metapopulation.</title>
        <authorList>
            <person name="Gardiner A."/>
            <person name="Kemen E."/>
            <person name="Schultz-Larsen T."/>
            <person name="MacLean D."/>
            <person name="Van Oosterhout C."/>
            <person name="Jones J.D.G."/>
        </authorList>
    </citation>
    <scope>NUCLEOTIDE SEQUENCE [LARGE SCALE GENOMIC DNA]</scope>
    <source>
        <strain evidence="1 2">Ac Nc2</strain>
    </source>
</reference>
<organism evidence="1 2">
    <name type="scientific">Albugo candida</name>
    <dbReference type="NCBI Taxonomy" id="65357"/>
    <lineage>
        <taxon>Eukaryota</taxon>
        <taxon>Sar</taxon>
        <taxon>Stramenopiles</taxon>
        <taxon>Oomycota</taxon>
        <taxon>Peronosporomycetes</taxon>
        <taxon>Albuginales</taxon>
        <taxon>Albuginaceae</taxon>
        <taxon>Albugo</taxon>
    </lineage>
</organism>
<sequence>MHKKPIHLSDTCASATLLQFNLPYGNYFGAFGGCFVAETLVQAHHKLAQIIA</sequence>
<proteinExistence type="predicted"/>
<name>A0A024FXG3_9STRA</name>
<evidence type="ECO:0000313" key="1">
    <source>
        <dbReference type="EMBL" id="CCI11587.1"/>
    </source>
</evidence>
<comment type="caution">
    <text evidence="1">The sequence shown here is derived from an EMBL/GenBank/DDBJ whole genome shotgun (WGS) entry which is preliminary data.</text>
</comment>
<dbReference type="EMBL" id="CAIX01001277">
    <property type="protein sequence ID" value="CCI11587.1"/>
    <property type="molecule type" value="Genomic_DNA"/>
</dbReference>
<dbReference type="Proteomes" id="UP000053237">
    <property type="component" value="Unassembled WGS sequence"/>
</dbReference>
<gene>
    <name evidence="1" type="ORF">BN9_131580</name>
</gene>
<keyword evidence="2" id="KW-1185">Reference proteome</keyword>